<dbReference type="Proteomes" id="UP001165065">
    <property type="component" value="Unassembled WGS sequence"/>
</dbReference>
<dbReference type="AlphaFoldDB" id="A0A9W7GH36"/>
<feature type="region of interest" description="Disordered" evidence="1">
    <location>
        <begin position="1"/>
        <end position="25"/>
    </location>
</feature>
<dbReference type="OrthoDB" id="203361at2759"/>
<accession>A0A9W7GH36</accession>
<gene>
    <name evidence="2" type="ORF">TrCOL_g1581</name>
</gene>
<sequence>MSITSSHSTPSPPSHNLPDASASEENNAISAAATRGTTKALFRNTVLRTRTVASKTTSKTVSRLGVGRLPVKQLAKVADKTATGLDLKDSFDIDELKKAKSLRGRLSSISGGVKEFARVGFLGIVAWEGYDTLMDIGVKNLYPNRKDNNAPHELAFAAGFVAGSAHALASLGLDFSLSSLPKFPAYRLFSHGIAHSVLFGVYDLGVGMGLSEEGTEGRVTAEHVLGVGLIGGTAGVASQVASSLTENMENVGWGTKGRPPIPGVRHMMTGAFLPSALAFVAFEYGKDIYGGE</sequence>
<name>A0A9W7GH36_9STRA</name>
<comment type="caution">
    <text evidence="2">The sequence shown here is derived from an EMBL/GenBank/DDBJ whole genome shotgun (WGS) entry which is preliminary data.</text>
</comment>
<proteinExistence type="predicted"/>
<reference evidence="3" key="1">
    <citation type="journal article" date="2023" name="Commun. Biol.">
        <title>Genome analysis of Parmales, the sister group of diatoms, reveals the evolutionary specialization of diatoms from phago-mixotrophs to photoautotrophs.</title>
        <authorList>
            <person name="Ban H."/>
            <person name="Sato S."/>
            <person name="Yoshikawa S."/>
            <person name="Yamada K."/>
            <person name="Nakamura Y."/>
            <person name="Ichinomiya M."/>
            <person name="Sato N."/>
            <person name="Blanc-Mathieu R."/>
            <person name="Endo H."/>
            <person name="Kuwata A."/>
            <person name="Ogata H."/>
        </authorList>
    </citation>
    <scope>NUCLEOTIDE SEQUENCE [LARGE SCALE GENOMIC DNA]</scope>
</reference>
<dbReference type="EMBL" id="BRYA01000246">
    <property type="protein sequence ID" value="GMI45397.1"/>
    <property type="molecule type" value="Genomic_DNA"/>
</dbReference>
<evidence type="ECO:0000313" key="3">
    <source>
        <dbReference type="Proteomes" id="UP001165065"/>
    </source>
</evidence>
<protein>
    <submittedName>
        <fullName evidence="2">Uncharacterized protein</fullName>
    </submittedName>
</protein>
<keyword evidence="3" id="KW-1185">Reference proteome</keyword>
<evidence type="ECO:0000313" key="2">
    <source>
        <dbReference type="EMBL" id="GMI45397.1"/>
    </source>
</evidence>
<organism evidence="2 3">
    <name type="scientific">Triparma columacea</name>
    <dbReference type="NCBI Taxonomy" id="722753"/>
    <lineage>
        <taxon>Eukaryota</taxon>
        <taxon>Sar</taxon>
        <taxon>Stramenopiles</taxon>
        <taxon>Ochrophyta</taxon>
        <taxon>Bolidophyceae</taxon>
        <taxon>Parmales</taxon>
        <taxon>Triparmaceae</taxon>
        <taxon>Triparma</taxon>
    </lineage>
</organism>
<evidence type="ECO:0000256" key="1">
    <source>
        <dbReference type="SAM" id="MobiDB-lite"/>
    </source>
</evidence>